<name>A0A250IMF1_9BACT</name>
<evidence type="ECO:0000313" key="3">
    <source>
        <dbReference type="Proteomes" id="UP000217289"/>
    </source>
</evidence>
<dbReference type="AlphaFoldDB" id="A0A250IMF1"/>
<reference evidence="2 3" key="1">
    <citation type="submission" date="2017-06" db="EMBL/GenBank/DDBJ databases">
        <authorList>
            <person name="Kim H.J."/>
            <person name="Triplett B.A."/>
        </authorList>
    </citation>
    <scope>NUCLEOTIDE SEQUENCE [LARGE SCALE GENOMIC DNA]</scope>
    <source>
        <strain evidence="2 3">DSM 14713</strain>
    </source>
</reference>
<keyword evidence="3" id="KW-1185">Reference proteome</keyword>
<accession>A0A250IMF1</accession>
<dbReference type="Proteomes" id="UP000217289">
    <property type="component" value="Chromosome"/>
</dbReference>
<organism evidence="2 3">
    <name type="scientific">Melittangium boletus DSM 14713</name>
    <dbReference type="NCBI Taxonomy" id="1294270"/>
    <lineage>
        <taxon>Bacteria</taxon>
        <taxon>Pseudomonadati</taxon>
        <taxon>Myxococcota</taxon>
        <taxon>Myxococcia</taxon>
        <taxon>Myxococcales</taxon>
        <taxon>Cystobacterineae</taxon>
        <taxon>Archangiaceae</taxon>
        <taxon>Melittangium</taxon>
    </lineage>
</organism>
<dbReference type="KEGG" id="mbd:MEBOL_005602"/>
<sequence length="244" mass="26665">MTSEHLHLVLQARHPRGCSCPYGRINPVNGYVRSSEFAATVRYSPGRCPRRRHGRTRPGRTPRGTSRVKRSKVAAPSCGRTGLLPLPPPRDCRPRPRLRLSHPRLVLGGRRTASASRFGGGGNRTRAGRCETPSRIAPLPRNRPECLGLVIPPRPLLSRLVPGHSAGSCDIRATWRTIIKTGSPPTARQGKCRADTRPAHGGSMHCRAPSKAQARAKNRPVTRLLGEQAHEGTGSGCRRTRTRP</sequence>
<evidence type="ECO:0000313" key="2">
    <source>
        <dbReference type="EMBL" id="ATB32126.1"/>
    </source>
</evidence>
<feature type="region of interest" description="Disordered" evidence="1">
    <location>
        <begin position="44"/>
        <end position="97"/>
    </location>
</feature>
<evidence type="ECO:0000256" key="1">
    <source>
        <dbReference type="SAM" id="MobiDB-lite"/>
    </source>
</evidence>
<proteinExistence type="predicted"/>
<feature type="region of interest" description="Disordered" evidence="1">
    <location>
        <begin position="113"/>
        <end position="136"/>
    </location>
</feature>
<dbReference type="EMBL" id="CP022163">
    <property type="protein sequence ID" value="ATB32126.1"/>
    <property type="molecule type" value="Genomic_DNA"/>
</dbReference>
<protein>
    <submittedName>
        <fullName evidence="2">Uncharacterized protein</fullName>
    </submittedName>
</protein>
<gene>
    <name evidence="2" type="ORF">MEBOL_005602</name>
</gene>
<feature type="compositionally biased region" description="Basic residues" evidence="1">
    <location>
        <begin position="48"/>
        <end position="72"/>
    </location>
</feature>
<feature type="region of interest" description="Disordered" evidence="1">
    <location>
        <begin position="182"/>
        <end position="244"/>
    </location>
</feature>